<organism evidence="2">
    <name type="scientific">uncultured Gemmatimonadota bacterium</name>
    <dbReference type="NCBI Taxonomy" id="203437"/>
    <lineage>
        <taxon>Bacteria</taxon>
        <taxon>Pseudomonadati</taxon>
        <taxon>Gemmatimonadota</taxon>
        <taxon>environmental samples</taxon>
    </lineage>
</organism>
<evidence type="ECO:0000313" key="2">
    <source>
        <dbReference type="EMBL" id="CAA9313521.1"/>
    </source>
</evidence>
<name>A0A6J4KTH7_9BACT</name>
<gene>
    <name evidence="2" type="ORF">AVDCRST_MAG89-1277</name>
</gene>
<feature type="compositionally biased region" description="Basic and acidic residues" evidence="1">
    <location>
        <begin position="138"/>
        <end position="149"/>
    </location>
</feature>
<feature type="compositionally biased region" description="Basic and acidic residues" evidence="1">
    <location>
        <begin position="20"/>
        <end position="34"/>
    </location>
</feature>
<proteinExistence type="predicted"/>
<evidence type="ECO:0000256" key="1">
    <source>
        <dbReference type="SAM" id="MobiDB-lite"/>
    </source>
</evidence>
<feature type="compositionally biased region" description="Basic residues" evidence="1">
    <location>
        <begin position="354"/>
        <end position="365"/>
    </location>
</feature>
<accession>A0A6J4KTH7</accession>
<feature type="compositionally biased region" description="Basic residues" evidence="1">
    <location>
        <begin position="41"/>
        <end position="56"/>
    </location>
</feature>
<feature type="non-terminal residue" evidence="2">
    <location>
        <position position="1"/>
    </location>
</feature>
<reference evidence="2" key="1">
    <citation type="submission" date="2020-02" db="EMBL/GenBank/DDBJ databases">
        <authorList>
            <person name="Meier V. D."/>
        </authorList>
    </citation>
    <scope>NUCLEOTIDE SEQUENCE</scope>
    <source>
        <strain evidence="2">AVDCRST_MAG89</strain>
    </source>
</reference>
<feature type="compositionally biased region" description="Basic and acidic residues" evidence="1">
    <location>
        <begin position="1"/>
        <end position="11"/>
    </location>
</feature>
<dbReference type="AlphaFoldDB" id="A0A6J4KTH7"/>
<feature type="region of interest" description="Disordered" evidence="1">
    <location>
        <begin position="1"/>
        <end position="387"/>
    </location>
</feature>
<dbReference type="EMBL" id="CADCTV010000282">
    <property type="protein sequence ID" value="CAA9313521.1"/>
    <property type="molecule type" value="Genomic_DNA"/>
</dbReference>
<sequence>GPSRVPQDHVLRRDRHLRLSRGELRPGAAEREAGVRAAAGRLRRAGRRRPVRRPRVRGAAGAAGVPGRRPGAADAGVRPGDGAGAAARVLGPRRAGGASRHRYPLPHPQPLRRAGHPRDRARPAGGRVGRLAQPAAADHARRALGDRHRLGNAAVHGRPARGADLVAHAAGRRDGRVPGPPGGAVPRGRHAAQPLRGGASAAGPGGRGGDGRRRRAARGRDAAAEVGRAHPAAEHGAQRGGGGVQRVGHARQPGAGGRPAGSPAGAAGGGAGGVPRRDAGRLGGYDGGGDDGVRPDGAPQRLARNGPRHRGGGIPDRPQGRALRRPRRLAGAGRLDPVRGARPAADAGHPRGAQGRRRRLLRPHRGAGGPHLPRIVRRPRTLRADAL</sequence>
<protein>
    <submittedName>
        <fullName evidence="2">Uncharacterized protein</fullName>
    </submittedName>
</protein>
<feature type="compositionally biased region" description="Low complexity" evidence="1">
    <location>
        <begin position="57"/>
        <end position="89"/>
    </location>
</feature>
<feature type="non-terminal residue" evidence="2">
    <location>
        <position position="387"/>
    </location>
</feature>
<feature type="compositionally biased region" description="Basic and acidic residues" evidence="1">
    <location>
        <begin position="218"/>
        <end position="237"/>
    </location>
</feature>